<keyword evidence="3" id="KW-1185">Reference proteome</keyword>
<gene>
    <name evidence="2" type="ORF">XENOCAPTIV_027825</name>
</gene>
<proteinExistence type="predicted"/>
<evidence type="ECO:0000313" key="3">
    <source>
        <dbReference type="Proteomes" id="UP001434883"/>
    </source>
</evidence>
<accession>A0ABV0R2D6</accession>
<evidence type="ECO:0000313" key="2">
    <source>
        <dbReference type="EMBL" id="MEQ2202217.1"/>
    </source>
</evidence>
<evidence type="ECO:0000256" key="1">
    <source>
        <dbReference type="SAM" id="SignalP"/>
    </source>
</evidence>
<comment type="caution">
    <text evidence="2">The sequence shown here is derived from an EMBL/GenBank/DDBJ whole genome shotgun (WGS) entry which is preliminary data.</text>
</comment>
<reference evidence="2 3" key="1">
    <citation type="submission" date="2021-06" db="EMBL/GenBank/DDBJ databases">
        <authorList>
            <person name="Palmer J.M."/>
        </authorList>
    </citation>
    <scope>NUCLEOTIDE SEQUENCE [LARGE SCALE GENOMIC DNA]</scope>
    <source>
        <strain evidence="2 3">XC_2019</strain>
        <tissue evidence="2">Muscle</tissue>
    </source>
</reference>
<protein>
    <submittedName>
        <fullName evidence="2">Uncharacterized protein</fullName>
    </submittedName>
</protein>
<keyword evidence="1" id="KW-0732">Signal</keyword>
<feature type="signal peptide" evidence="1">
    <location>
        <begin position="1"/>
        <end position="22"/>
    </location>
</feature>
<name>A0ABV0R2D6_9TELE</name>
<dbReference type="Proteomes" id="UP001434883">
    <property type="component" value="Unassembled WGS sequence"/>
</dbReference>
<organism evidence="2 3">
    <name type="scientific">Xenoophorus captivus</name>
    <dbReference type="NCBI Taxonomy" id="1517983"/>
    <lineage>
        <taxon>Eukaryota</taxon>
        <taxon>Metazoa</taxon>
        <taxon>Chordata</taxon>
        <taxon>Craniata</taxon>
        <taxon>Vertebrata</taxon>
        <taxon>Euteleostomi</taxon>
        <taxon>Actinopterygii</taxon>
        <taxon>Neopterygii</taxon>
        <taxon>Teleostei</taxon>
        <taxon>Neoteleostei</taxon>
        <taxon>Acanthomorphata</taxon>
        <taxon>Ovalentaria</taxon>
        <taxon>Atherinomorphae</taxon>
        <taxon>Cyprinodontiformes</taxon>
        <taxon>Goodeidae</taxon>
        <taxon>Xenoophorus</taxon>
    </lineage>
</organism>
<feature type="chain" id="PRO_5047143107" evidence="1">
    <location>
        <begin position="23"/>
        <end position="123"/>
    </location>
</feature>
<sequence length="123" mass="12899">MLGVVFIYLLLVRTPVPPPILGDQDSLEELCSSVLKGLLNFSCLLIGVLGTATAPSISPPICCAAASWPASCTAGGCTPLCLDATTVSSCGRTKTTAVSFSFRFSFLSCVGTMNLRILFNIYI</sequence>
<dbReference type="EMBL" id="JAHRIN010032592">
    <property type="protein sequence ID" value="MEQ2202217.1"/>
    <property type="molecule type" value="Genomic_DNA"/>
</dbReference>